<sequence>MNTKNTNITEKTRTIEVVTAMVGEDLKAVTLENSLESFHNILGGSVDVIELCNDISVYINGDGMADGSRGNFIILNEKNIPESVVAGNAFFASRDEQGNITGLSDQQVEIICDWFIDNKLMRLG</sequence>
<organism evidence="2 3">
    <name type="scientific">Cytobacillus kochii</name>
    <dbReference type="NCBI Taxonomy" id="859143"/>
    <lineage>
        <taxon>Bacteria</taxon>
        <taxon>Bacillati</taxon>
        <taxon>Bacillota</taxon>
        <taxon>Bacilli</taxon>
        <taxon>Bacillales</taxon>
        <taxon>Bacillaceae</taxon>
        <taxon>Cytobacillus</taxon>
    </lineage>
</organism>
<feature type="domain" description="DUF3846" evidence="1">
    <location>
        <begin position="16"/>
        <end position="115"/>
    </location>
</feature>
<gene>
    <name evidence="2" type="ORF">CKF48_18290</name>
</gene>
<evidence type="ECO:0000313" key="3">
    <source>
        <dbReference type="Proteomes" id="UP000215137"/>
    </source>
</evidence>
<proteinExistence type="predicted"/>
<dbReference type="RefSeq" id="WP_095372641.1">
    <property type="nucleotide sequence ID" value="NZ_CP022983.1"/>
</dbReference>
<dbReference type="AlphaFoldDB" id="A0A248TLJ6"/>
<evidence type="ECO:0000313" key="2">
    <source>
        <dbReference type="EMBL" id="ASV69077.1"/>
    </source>
</evidence>
<dbReference type="KEGG" id="bko:CKF48_18290"/>
<dbReference type="Pfam" id="PF12957">
    <property type="entry name" value="DUF3846"/>
    <property type="match status" value="1"/>
</dbReference>
<name>A0A248TLJ6_9BACI</name>
<accession>A0A248TLJ6</accession>
<keyword evidence="3" id="KW-1185">Reference proteome</keyword>
<reference evidence="2 3" key="1">
    <citation type="submission" date="2017-08" db="EMBL/GenBank/DDBJ databases">
        <title>Complete Genome Sequence of Bacillus kochii Oregon-R-modENCODE STRAIN BDGP4, isolated from Drosophila melanogaster gut.</title>
        <authorList>
            <person name="Wan K.H."/>
            <person name="Yu C."/>
            <person name="Park S."/>
            <person name="Hammonds A.S."/>
            <person name="Booth B.W."/>
            <person name="Celniker S.E."/>
        </authorList>
    </citation>
    <scope>NUCLEOTIDE SEQUENCE [LARGE SCALE GENOMIC DNA]</scope>
    <source>
        <strain evidence="2 3">BDGP4</strain>
    </source>
</reference>
<protein>
    <recommendedName>
        <fullName evidence="1">DUF3846 domain-containing protein</fullName>
    </recommendedName>
</protein>
<evidence type="ECO:0000259" key="1">
    <source>
        <dbReference type="Pfam" id="PF12957"/>
    </source>
</evidence>
<dbReference type="InterPro" id="IPR024559">
    <property type="entry name" value="DUF3846"/>
</dbReference>
<dbReference type="EMBL" id="CP022983">
    <property type="protein sequence ID" value="ASV69077.1"/>
    <property type="molecule type" value="Genomic_DNA"/>
</dbReference>
<dbReference type="Proteomes" id="UP000215137">
    <property type="component" value="Chromosome"/>
</dbReference>